<name>A0ABM3XVW5_ERIEU</name>
<dbReference type="PANTHER" id="PTHR23120">
    <property type="entry name" value="MAESTRO-RELATED HEAT DOMAIN-CONTAINING"/>
    <property type="match status" value="1"/>
</dbReference>
<dbReference type="InterPro" id="IPR048465">
    <property type="entry name" value="Maestro-like_HEAT"/>
</dbReference>
<dbReference type="Pfam" id="PF23227">
    <property type="entry name" value="HEAT_MROH2B_C"/>
    <property type="match status" value="1"/>
</dbReference>
<dbReference type="Proteomes" id="UP001652624">
    <property type="component" value="Chromosome 9"/>
</dbReference>
<dbReference type="InterPro" id="IPR045206">
    <property type="entry name" value="Maestro_heat-like_prot"/>
</dbReference>
<evidence type="ECO:0000256" key="1">
    <source>
        <dbReference type="ARBA" id="ARBA00022737"/>
    </source>
</evidence>
<gene>
    <name evidence="5" type="primary">MROH9</name>
</gene>
<dbReference type="InterPro" id="IPR055406">
    <property type="entry name" value="HEAT_Maestro"/>
</dbReference>
<feature type="domain" description="Maestro-like HEAT-repeats" evidence="2">
    <location>
        <begin position="149"/>
        <end position="379"/>
    </location>
</feature>
<reference evidence="5" key="1">
    <citation type="submission" date="2025-08" db="UniProtKB">
        <authorList>
            <consortium name="RefSeq"/>
        </authorList>
    </citation>
    <scope>IDENTIFICATION</scope>
</reference>
<dbReference type="InterPro" id="IPR011989">
    <property type="entry name" value="ARM-like"/>
</dbReference>
<dbReference type="PANTHER" id="PTHR23120:SF5">
    <property type="entry name" value="MAESTRO HEAT-LIKE REPEAT FAMILY MEMBER 9"/>
    <property type="match status" value="1"/>
</dbReference>
<keyword evidence="4" id="KW-1185">Reference proteome</keyword>
<sequence>MIPKTHKSRKSSRYSGERGTSLQILHSTMKWLHIEQIAAKLWDTYSALLSHQAMILAMNSSFVDPLIQFESQLSIIESTFKMLCSIPTLDTVKDMGKNEDDKEDLELLYRTIFNLFEDTLLMLVYKDLYKLQILKEMITWMNQESSFLQERAMTIISRVLSFASRKVKGYTSVDAPCLGVLAAELSLLCTHSDPSITQQASLGMYHLLCIAKCQNADTVKTANAKNERYMENSLPIPPAGIEYLPKILQQDKTKIAQNIGQALLPGLLTDFVWSLLIKIPLPNVTTAYEAAILLTLTLEYYAQKITMVSKIMDEIYKQLQENSSPSMKQVLLWLITLLTRTSPKKVIFHLMDYSVPANSTLILMWQAAGLESQVAPQVLKTILLILKGKPGEKHKIMVQRRRLSVDSVNMMPVAASQALSTLLPLKSYKKAVAQFFPQLLMALLLQQFYSSEVKLLTKNTVCYAQEALRTLLTCSGLQEVDSALKKKNCWSQFSQTLFHHHSVYLIAKTLSEHKFPQFPETLRYLYKLSVEDPRRSEDMVITIIFLTELLNNFFKDPFPEEFLSLFRNWVNDPNPAVCKLSLQKIATMAPVINETENVCNLLFSIIDAFFSKDNNVVIRALLTLRRLLIKLDKTTYSSLCSRIASSYYPLMDHSNAGIRSMAIRHFGELLQDMSHHTRVLNDLVIDSLVPLILFLEDTEKRVFQACMYTLEVCASSLHWFTTHLLSDEYYSYELVVLDICNNILVSHKQYITELLSDALGYLRSSRAYLRRASIILVGYFTKLSGHLLLKDEIEVISEAIDRELQDEDPVIVGLAKKTQAILQDITNRMTSSNIKQCFQRIFNTFYIKRLKPLYYYNLTCDLNISSMKDSEFNSKKADEEVENEDISE</sequence>
<feature type="domain" description="Maestro/Maestro-like HEAT-repeats" evidence="3">
    <location>
        <begin position="564"/>
        <end position="823"/>
    </location>
</feature>
<dbReference type="SUPFAM" id="SSF48371">
    <property type="entry name" value="ARM repeat"/>
    <property type="match status" value="1"/>
</dbReference>
<dbReference type="InterPro" id="IPR016024">
    <property type="entry name" value="ARM-type_fold"/>
</dbReference>
<dbReference type="Pfam" id="PF21047">
    <property type="entry name" value="HEAT_Maestro"/>
    <property type="match status" value="1"/>
</dbReference>
<protein>
    <submittedName>
        <fullName evidence="5">Maestro heat-like repeat-containing protein family member 9 isoform X1</fullName>
    </submittedName>
</protein>
<dbReference type="GeneID" id="103115468"/>
<dbReference type="Gene3D" id="1.25.10.10">
    <property type="entry name" value="Leucine-rich Repeat Variant"/>
    <property type="match status" value="1"/>
</dbReference>
<evidence type="ECO:0000259" key="3">
    <source>
        <dbReference type="Pfam" id="PF23227"/>
    </source>
</evidence>
<evidence type="ECO:0000313" key="4">
    <source>
        <dbReference type="Proteomes" id="UP001652624"/>
    </source>
</evidence>
<organism evidence="4 5">
    <name type="scientific">Erinaceus europaeus</name>
    <name type="common">Western European hedgehog</name>
    <dbReference type="NCBI Taxonomy" id="9365"/>
    <lineage>
        <taxon>Eukaryota</taxon>
        <taxon>Metazoa</taxon>
        <taxon>Chordata</taxon>
        <taxon>Craniata</taxon>
        <taxon>Vertebrata</taxon>
        <taxon>Euteleostomi</taxon>
        <taxon>Mammalia</taxon>
        <taxon>Eutheria</taxon>
        <taxon>Laurasiatheria</taxon>
        <taxon>Eulipotyphla</taxon>
        <taxon>Erinaceidae</taxon>
        <taxon>Erinaceinae</taxon>
        <taxon>Erinaceus</taxon>
    </lineage>
</organism>
<accession>A0ABM3XVW5</accession>
<proteinExistence type="predicted"/>
<evidence type="ECO:0000313" key="5">
    <source>
        <dbReference type="RefSeq" id="XP_060052953.1"/>
    </source>
</evidence>
<dbReference type="RefSeq" id="XP_060052953.1">
    <property type="nucleotide sequence ID" value="XM_060196970.1"/>
</dbReference>
<evidence type="ECO:0000259" key="2">
    <source>
        <dbReference type="Pfam" id="PF21047"/>
    </source>
</evidence>
<keyword evidence="1" id="KW-0677">Repeat</keyword>